<comment type="caution">
    <text evidence="2">The sequence shown here is derived from an EMBL/GenBank/DDBJ whole genome shotgun (WGS) entry which is preliminary data.</text>
</comment>
<feature type="region of interest" description="Disordered" evidence="1">
    <location>
        <begin position="70"/>
        <end position="105"/>
    </location>
</feature>
<keyword evidence="3" id="KW-1185">Reference proteome</keyword>
<reference evidence="2" key="1">
    <citation type="submission" date="2018-11" db="EMBL/GenBank/DDBJ databases">
        <authorList>
            <consortium name="Pathogen Informatics"/>
        </authorList>
    </citation>
    <scope>NUCLEOTIDE SEQUENCE</scope>
</reference>
<evidence type="ECO:0000256" key="1">
    <source>
        <dbReference type="SAM" id="MobiDB-lite"/>
    </source>
</evidence>
<sequence length="149" mass="16350">MATSELSSPARTEAIHAGVFNRNSISRSLVKRKSSLLGQQKRLLSIAQQQTAESVTNDAQLESEMTKIGRANTPSEKMADFNPFNDVSTPKVISEQGASGPVKSALESSPPFLTHMIPSVGIVRTQRMRVFTCMHMGILFSKTGWRTVR</sequence>
<accession>A0A3S5AZQ9</accession>
<protein>
    <submittedName>
        <fullName evidence="2">Uncharacterized protein</fullName>
    </submittedName>
</protein>
<dbReference type="AlphaFoldDB" id="A0A3S5AZQ9"/>
<dbReference type="EMBL" id="CAAALY010103694">
    <property type="protein sequence ID" value="VEL29500.1"/>
    <property type="molecule type" value="Genomic_DNA"/>
</dbReference>
<name>A0A3S5AZQ9_9PLAT</name>
<evidence type="ECO:0000313" key="2">
    <source>
        <dbReference type="EMBL" id="VEL29500.1"/>
    </source>
</evidence>
<gene>
    <name evidence="2" type="ORF">PXEA_LOCUS22940</name>
</gene>
<organism evidence="2 3">
    <name type="scientific">Protopolystoma xenopodis</name>
    <dbReference type="NCBI Taxonomy" id="117903"/>
    <lineage>
        <taxon>Eukaryota</taxon>
        <taxon>Metazoa</taxon>
        <taxon>Spiralia</taxon>
        <taxon>Lophotrochozoa</taxon>
        <taxon>Platyhelminthes</taxon>
        <taxon>Monogenea</taxon>
        <taxon>Polyopisthocotylea</taxon>
        <taxon>Polystomatidea</taxon>
        <taxon>Polystomatidae</taxon>
        <taxon>Protopolystoma</taxon>
    </lineage>
</organism>
<proteinExistence type="predicted"/>
<dbReference type="Proteomes" id="UP000784294">
    <property type="component" value="Unassembled WGS sequence"/>
</dbReference>
<evidence type="ECO:0000313" key="3">
    <source>
        <dbReference type="Proteomes" id="UP000784294"/>
    </source>
</evidence>